<proteinExistence type="predicted"/>
<evidence type="ECO:0000313" key="2">
    <source>
        <dbReference type="Proteomes" id="UP000836402"/>
    </source>
</evidence>
<comment type="caution">
    <text evidence="1">The sequence shown here is derived from an EMBL/GenBank/DDBJ whole genome shotgun (WGS) entry which is preliminary data.</text>
</comment>
<dbReference type="Proteomes" id="UP000836402">
    <property type="component" value="Unassembled WGS sequence"/>
</dbReference>
<name>A0ABN7IJI2_9BASI</name>
<reference evidence="1" key="1">
    <citation type="submission" date="2020-10" db="EMBL/GenBank/DDBJ databases">
        <authorList>
            <person name="Sedaghatjoo S."/>
        </authorList>
    </citation>
    <scope>NUCLEOTIDE SEQUENCE</scope>
    <source>
        <strain evidence="1">AZH3</strain>
    </source>
</reference>
<organism evidence="1 2">
    <name type="scientific">Tilletia caries</name>
    <name type="common">wheat bunt fungus</name>
    <dbReference type="NCBI Taxonomy" id="13290"/>
    <lineage>
        <taxon>Eukaryota</taxon>
        <taxon>Fungi</taxon>
        <taxon>Dikarya</taxon>
        <taxon>Basidiomycota</taxon>
        <taxon>Ustilaginomycotina</taxon>
        <taxon>Exobasidiomycetes</taxon>
        <taxon>Tilletiales</taxon>
        <taxon>Tilletiaceae</taxon>
        <taxon>Tilletia</taxon>
    </lineage>
</organism>
<sequence>MWLRADQAQIFTDETVRLRDKRLVRPLNFFRAAAASEGVLSEGRLVYARDDSLPLELLDSVLTFDPVDIDVNFSDALRQRRIVDRDGKELPSVNPLRTMAKGRLIFQVPVILFVDETSGTTTKRWNEHVAVYMSNAGLERKDMDSPSNIKLLSVSTNVGAEDLLSVFADELVQLQEQPFSV</sequence>
<keyword evidence="2" id="KW-1185">Reference proteome</keyword>
<dbReference type="EMBL" id="CAJHJG010000667">
    <property type="protein sequence ID" value="CAD6904776.1"/>
    <property type="molecule type" value="Genomic_DNA"/>
</dbReference>
<accession>A0ABN7IJI2</accession>
<gene>
    <name evidence="1" type="ORF">JKIAZH3_G5843</name>
</gene>
<evidence type="ECO:0000313" key="1">
    <source>
        <dbReference type="EMBL" id="CAD6904776.1"/>
    </source>
</evidence>
<protein>
    <submittedName>
        <fullName evidence="1">Uncharacterized protein</fullName>
    </submittedName>
</protein>
<feature type="non-terminal residue" evidence="1">
    <location>
        <position position="181"/>
    </location>
</feature>